<keyword evidence="2" id="KW-1185">Reference proteome</keyword>
<name>W6EKE2_9CAUD</name>
<dbReference type="Gene3D" id="3.40.50.1110">
    <property type="entry name" value="SGNH hydrolase"/>
    <property type="match status" value="1"/>
</dbReference>
<organism evidence="1 2">
    <name type="scientific">Rhizobium phage vB_RglS_P106B</name>
    <dbReference type="NCBI Taxonomy" id="1458697"/>
    <lineage>
        <taxon>Viruses</taxon>
        <taxon>Duplodnaviria</taxon>
        <taxon>Heunggongvirae</taxon>
        <taxon>Uroviricota</taxon>
        <taxon>Caudoviricetes</taxon>
        <taxon>Rigallicvirus</taxon>
        <taxon>Rigallicvirus P106B</taxon>
    </lineage>
</organism>
<accession>W6EKE2</accession>
<proteinExistence type="predicted"/>
<evidence type="ECO:0000313" key="2">
    <source>
        <dbReference type="Proteomes" id="UP000019367"/>
    </source>
</evidence>
<gene>
    <name evidence="1" type="ORF">P106B_13</name>
</gene>
<dbReference type="GeneID" id="18502959"/>
<dbReference type="InterPro" id="IPR036514">
    <property type="entry name" value="SGNH_hydro_sf"/>
</dbReference>
<dbReference type="RefSeq" id="YP_009005939.1">
    <property type="nucleotide sequence ID" value="NC_023566.1"/>
</dbReference>
<evidence type="ECO:0000313" key="1">
    <source>
        <dbReference type="EMBL" id="AHJ10696.1"/>
    </source>
</evidence>
<dbReference type="EMBL" id="KF977490">
    <property type="protein sequence ID" value="AHJ10696.1"/>
    <property type="molecule type" value="Genomic_DNA"/>
</dbReference>
<sequence length="405" mass="42802">MNFGLGGGPVLNAFIGGGAGEVPTFVTGASSRAKIAGAYDLTTVGYDGMIWVYSQTDMPLDTNGEELELFFNNWGSPAGEAGEWGTGFEAVVSSVVEYPIGSENKYPVTFASATSKLMFDGGVSGWSDKLPFSFVKGTKCRVYSLLTFPDGTNSAFIPTYRSNAGELCYRGTGAAPVVGTTPGAAGTLLEYANYGPSGLRCKQVATNKPLIWIDGDSNTVDQFGTSADADGNRTYTSVFTGVQSAMTACFSGRLLSSIEDATKRFELAQDQGCSDAFIFLGINDINGVNSFGDMQGYFAAVAGAIRGYDIVPHFATLSPNENFSAPDLAIYTALNPWLRSVADSGPFGTIFELSDIVSTARDSNVFKPGYNVGDGLHINWANGSVKTEILNAFKSFVQALGYPTI</sequence>
<dbReference type="KEGG" id="vg:18502959"/>
<protein>
    <submittedName>
        <fullName evidence="1">Lysophospholipase L1-like esterase</fullName>
    </submittedName>
</protein>
<dbReference type="SUPFAM" id="SSF52266">
    <property type="entry name" value="SGNH hydrolase"/>
    <property type="match status" value="1"/>
</dbReference>
<reference evidence="1 2" key="1">
    <citation type="journal article" date="2015" name="Microbiology">
        <title>Genomic and phenotypic characterization of Rhizobium gallicum phage vB_RglS_P106B.</title>
        <authorList>
            <person name="Halmillawewa A.P."/>
            <person name="Restrepo-Cordoba M."/>
            <person name="Yost C.K."/>
            <person name="Hynes M.F."/>
        </authorList>
    </citation>
    <scope>NUCLEOTIDE SEQUENCE [LARGE SCALE GENOMIC DNA]</scope>
</reference>
<dbReference type="Proteomes" id="UP000019367">
    <property type="component" value="Segment"/>
</dbReference>